<dbReference type="GO" id="GO:0005524">
    <property type="term" value="F:ATP binding"/>
    <property type="evidence" value="ECO:0007669"/>
    <property type="project" value="UniProtKB-KW"/>
</dbReference>
<reference evidence="6" key="1">
    <citation type="submission" date="2007-03" db="EMBL/GenBank/DDBJ databases">
        <title>Annotation of Culex pipiens quinquefasciatus.</title>
        <authorList>
            <consortium name="The Broad Institute Genome Sequencing Platform"/>
            <person name="Atkinson P.W."/>
            <person name="Hemingway J."/>
            <person name="Christensen B.M."/>
            <person name="Higgs S."/>
            <person name="Kodira C."/>
            <person name="Hannick L."/>
            <person name="Megy K."/>
            <person name="O'Leary S."/>
            <person name="Pearson M."/>
            <person name="Haas B.J."/>
            <person name="Mauceli E."/>
            <person name="Wortman J.R."/>
            <person name="Lee N.H."/>
            <person name="Guigo R."/>
            <person name="Stanke M."/>
            <person name="Alvarado L."/>
            <person name="Amedeo P."/>
            <person name="Antoine C.H."/>
            <person name="Arensburger P."/>
            <person name="Bidwell S.L."/>
            <person name="Crawford M."/>
            <person name="Camaro F."/>
            <person name="Devon K."/>
            <person name="Engels R."/>
            <person name="Hammond M."/>
            <person name="Howarth C."/>
            <person name="Koehrsen M."/>
            <person name="Lawson D."/>
            <person name="Montgomery P."/>
            <person name="Nene V."/>
            <person name="Nusbaum C."/>
            <person name="Puiu D."/>
            <person name="Romero-Severson J."/>
            <person name="Severson D.W."/>
            <person name="Shumway M."/>
            <person name="Sisk P."/>
            <person name="Stolte C."/>
            <person name="Zeng Q."/>
            <person name="Eisenstadt E."/>
            <person name="Fraser-Liggett C."/>
            <person name="Strausberg R."/>
            <person name="Galagan J."/>
            <person name="Birren B."/>
            <person name="Collins F.H."/>
        </authorList>
    </citation>
    <scope>NUCLEOTIDE SEQUENCE [LARGE SCALE GENOMIC DNA]</scope>
    <source>
        <strain evidence="6">JHB</strain>
    </source>
</reference>
<comment type="catalytic activity">
    <reaction evidence="1">
        <text>ATP + H2O = ADP + phosphate + H(+)</text>
        <dbReference type="Rhea" id="RHEA:13065"/>
        <dbReference type="ChEBI" id="CHEBI:15377"/>
        <dbReference type="ChEBI" id="CHEBI:15378"/>
        <dbReference type="ChEBI" id="CHEBI:30616"/>
        <dbReference type="ChEBI" id="CHEBI:43474"/>
        <dbReference type="ChEBI" id="CHEBI:456216"/>
        <dbReference type="EC" id="5.6.2.3"/>
    </reaction>
</comment>
<feature type="region of interest" description="Disordered" evidence="2">
    <location>
        <begin position="1965"/>
        <end position="1987"/>
    </location>
</feature>
<organism>
    <name type="scientific">Culex quinquefasciatus</name>
    <name type="common">Southern house mosquito</name>
    <name type="synonym">Culex pungens</name>
    <dbReference type="NCBI Taxonomy" id="7176"/>
    <lineage>
        <taxon>Eukaryota</taxon>
        <taxon>Metazoa</taxon>
        <taxon>Ecdysozoa</taxon>
        <taxon>Arthropoda</taxon>
        <taxon>Hexapoda</taxon>
        <taxon>Insecta</taxon>
        <taxon>Pterygota</taxon>
        <taxon>Neoptera</taxon>
        <taxon>Endopterygota</taxon>
        <taxon>Diptera</taxon>
        <taxon>Nematocera</taxon>
        <taxon>Culicoidea</taxon>
        <taxon>Culicidae</taxon>
        <taxon>Culicinae</taxon>
        <taxon>Culicini</taxon>
        <taxon>Culex</taxon>
        <taxon>Culex</taxon>
    </lineage>
</organism>
<feature type="domain" description="DNA helicase Pif1-like DEAD-box helicase" evidence="3">
    <location>
        <begin position="1151"/>
        <end position="1359"/>
    </location>
</feature>
<dbReference type="SUPFAM" id="SSF52540">
    <property type="entry name" value="P-loop containing nucleoside triphosphate hydrolases"/>
    <property type="match status" value="2"/>
</dbReference>
<feature type="region of interest" description="Disordered" evidence="2">
    <location>
        <begin position="164"/>
        <end position="184"/>
    </location>
</feature>
<gene>
    <name evidence="7" type="primary">6046682</name>
    <name evidence="6" type="ORF">CpipJ_CPIJ013371</name>
</gene>
<feature type="compositionally biased region" description="Basic residues" evidence="2">
    <location>
        <begin position="1"/>
        <end position="18"/>
    </location>
</feature>
<protein>
    <recommendedName>
        <fullName evidence="1">ATP-dependent DNA helicase</fullName>
        <ecNumber evidence="1">5.6.2.3</ecNumber>
    </recommendedName>
</protein>
<keyword evidence="1" id="KW-0347">Helicase</keyword>
<dbReference type="VEuPathDB" id="VectorBase:CQUJHB004587"/>
<dbReference type="GO" id="GO:0006281">
    <property type="term" value="P:DNA repair"/>
    <property type="evidence" value="ECO:0007669"/>
    <property type="project" value="UniProtKB-KW"/>
</dbReference>
<dbReference type="CDD" id="cd18809">
    <property type="entry name" value="SF1_C_RecD"/>
    <property type="match status" value="1"/>
</dbReference>
<dbReference type="InterPro" id="IPR027417">
    <property type="entry name" value="P-loop_NTPase"/>
</dbReference>
<evidence type="ECO:0000259" key="5">
    <source>
        <dbReference type="Pfam" id="PF20209"/>
    </source>
</evidence>
<dbReference type="InterPro" id="IPR036691">
    <property type="entry name" value="Endo/exonu/phosph_ase_sf"/>
</dbReference>
<dbReference type="EnsemblMetazoa" id="CPIJ013371-RA">
    <property type="protein sequence ID" value="CPIJ013371-PA"/>
    <property type="gene ID" value="CPIJ013371"/>
</dbReference>
<dbReference type="Pfam" id="PF20209">
    <property type="entry name" value="DUF6570"/>
    <property type="match status" value="1"/>
</dbReference>
<dbReference type="InterPro" id="IPR010285">
    <property type="entry name" value="DNA_helicase_pif1-like_DEAD"/>
</dbReference>
<dbReference type="OrthoDB" id="7789720at2759"/>
<dbReference type="InParanoid" id="B0X2H4"/>
<evidence type="ECO:0000259" key="4">
    <source>
        <dbReference type="Pfam" id="PF14214"/>
    </source>
</evidence>
<dbReference type="GO" id="GO:0000723">
    <property type="term" value="P:telomere maintenance"/>
    <property type="evidence" value="ECO:0007669"/>
    <property type="project" value="InterPro"/>
</dbReference>
<feature type="compositionally biased region" description="Polar residues" evidence="2">
    <location>
        <begin position="2059"/>
        <end position="2079"/>
    </location>
</feature>
<feature type="compositionally biased region" description="Polar residues" evidence="2">
    <location>
        <begin position="164"/>
        <end position="182"/>
    </location>
</feature>
<dbReference type="GO" id="GO:0043139">
    <property type="term" value="F:5'-3' DNA helicase activity"/>
    <property type="evidence" value="ECO:0007669"/>
    <property type="project" value="UniProtKB-EC"/>
</dbReference>
<comment type="similarity">
    <text evidence="1">Belongs to the helicase family.</text>
</comment>
<dbReference type="VEuPathDB" id="VectorBase:CPIJ013371"/>
<keyword evidence="8" id="KW-1185">Reference proteome</keyword>
<keyword evidence="1" id="KW-0378">Hydrolase</keyword>
<evidence type="ECO:0000259" key="3">
    <source>
        <dbReference type="Pfam" id="PF05970"/>
    </source>
</evidence>
<evidence type="ECO:0000313" key="6">
    <source>
        <dbReference type="EMBL" id="EDS39197.1"/>
    </source>
</evidence>
<dbReference type="STRING" id="7176.B0X2H4"/>
<dbReference type="eggNOG" id="KOG0987">
    <property type="taxonomic scope" value="Eukaryota"/>
</dbReference>
<feature type="domain" description="DUF6570" evidence="5">
    <location>
        <begin position="256"/>
        <end position="386"/>
    </location>
</feature>
<dbReference type="Gene3D" id="3.40.50.300">
    <property type="entry name" value="P-loop containing nucleotide triphosphate hydrolases"/>
    <property type="match status" value="2"/>
</dbReference>
<name>B0X2H4_CULQU</name>
<evidence type="ECO:0000313" key="7">
    <source>
        <dbReference type="EnsemblMetazoa" id="CPIJ013371-PA"/>
    </source>
</evidence>
<dbReference type="InterPro" id="IPR051055">
    <property type="entry name" value="PIF1_helicase"/>
</dbReference>
<evidence type="ECO:0000256" key="1">
    <source>
        <dbReference type="RuleBase" id="RU363044"/>
    </source>
</evidence>
<dbReference type="Pfam" id="PF14214">
    <property type="entry name" value="Helitron_like_N"/>
    <property type="match status" value="1"/>
</dbReference>
<feature type="domain" description="Helitron helicase-like" evidence="4">
    <location>
        <begin position="532"/>
        <end position="696"/>
    </location>
</feature>
<evidence type="ECO:0000256" key="2">
    <source>
        <dbReference type="SAM" id="MobiDB-lite"/>
    </source>
</evidence>
<feature type="region of interest" description="Disordered" evidence="2">
    <location>
        <begin position="1"/>
        <end position="120"/>
    </location>
</feature>
<dbReference type="Gene3D" id="3.60.10.10">
    <property type="entry name" value="Endonuclease/exonuclease/phosphatase"/>
    <property type="match status" value="1"/>
</dbReference>
<comment type="cofactor">
    <cofactor evidence="1">
        <name>Mg(2+)</name>
        <dbReference type="ChEBI" id="CHEBI:18420"/>
    </cofactor>
</comment>
<dbReference type="Pfam" id="PF05970">
    <property type="entry name" value="PIF1"/>
    <property type="match status" value="1"/>
</dbReference>
<dbReference type="InterPro" id="IPR046700">
    <property type="entry name" value="DUF6570"/>
</dbReference>
<feature type="region of interest" description="Disordered" evidence="2">
    <location>
        <begin position="2043"/>
        <end position="2101"/>
    </location>
</feature>
<evidence type="ECO:0000313" key="8">
    <source>
        <dbReference type="Proteomes" id="UP000002320"/>
    </source>
</evidence>
<dbReference type="EMBL" id="DS232289">
    <property type="protein sequence ID" value="EDS39197.1"/>
    <property type="molecule type" value="Genomic_DNA"/>
</dbReference>
<accession>B0X2H4</accession>
<reference evidence="7" key="2">
    <citation type="submission" date="2021-02" db="UniProtKB">
        <authorList>
            <consortium name="EnsemblMetazoa"/>
        </authorList>
    </citation>
    <scope>IDENTIFICATION</scope>
    <source>
        <strain evidence="7">JHB</strain>
    </source>
</reference>
<sequence length="2159" mass="244850">MSRHLAAKYLASHRKRKREERERENRVVAPLRQAEETIADRDEEEKEGEQEMEKEEGEQEMEEEEEIKAPKPRRPAKTSAERAREFRQRKKLKAQEEAERGGTVAAGNPAATVNLEPMPGPSTGPVRFYPRPDPVQIPSGSGRGTFQADSETFLGIVPTRSALNESSQVSVPNSQETGTTATAGGKPDCAKADIAFHKKFTNNKLGDYCNVCERIWFSNDLRPITSDGGRVLVEAGHFESVAGFKVCQTCNNSLRNGKVPTLSTSNGFTYPEKPANLPPLDPITERLIAPRLPFMQIRRLSHARGSYTIIGQIINVPVDVNEMVRMLPRQLEDDYAFNVCIKKQLIHKSNYLQGYVKKSVVKAWLRYLINTPLYKREGIVLDESLMEPDVPEGTDGEELIELEVSEVEDVPRDVPRIPQQNDQIALDVLETEAELFAGQQQTVFWNEDMSLNIAPGQNRMPTSIVYDQYAEELSFPGIYQGKMRSYRKGVRVTPYDKATSETRRRDRRGAKPTHILYMGVKIMRLRVHDGVSSSFRVQGTNNVTRAQLSDPQFMQSLIERNFAWLKSIPNSALYWQIREKDLFAMIRQLGKPTVFLTMSANETHWPELLKILYKLSDQENRIDLTEPMEQLTALQRAVLVSEDPVTCCLYFNKLIEVILLILGSKTHSPFGKYYVVDYFKRIEFQHRGSPHCHAVLWLANDPKEPASEHMPATLELINTITSIRFEDLPTQTATKQVHRCTFTCTKRGEKRCRFNIPYWPMKEQRVLLPLKADDSRRKELKKRAEEMRDVLATIVFDTIEDYLAHCECTYEYYLDVVRASLKQPTVFYKRSMDEKELRTNPFNAWIADKLRSNMDLQFIVDEKKLCHYLVEYVNKSNRGVSGLHRELILMQEQNPEMDYGEMLKKISLKMLGAVEMCAQEAAWFLLRLPMSEASKKVEFIPTAWPQDRTRSRKHFKTMDAEGVGDDSTDVWNKNIIEKYEEREGLENVCLAEFVAWYSQERGKNSYKKRTQPRVLRWRGFGMSELTEYKRESVLLFLPFRNEVVDVLDQNKFLQLYDLHEEQLLAKRKEYDCELNMEQTVEEYLRTIANLEDGAENNAATEKHDELVRTVIMQPNNDDFELLPTRGLRSVIKQRTNVLSKEAYCEMMRATNAEQRALLLHVIHLMHCYEEHEPLQVFLTGPAGSGKTFVLRALMETINRYSQTHNSRDNAYVASASTGKAASAIGGTTLHHAYHITMSRQATKMNFETLQMYRNEMQHIKFHIIDEVSMVGAHTLNTAHIRLQDVYMIYDVAYGGVNVLVSGDLMQLPPVNARAVFKPPSNSICGAVVWQSLMFHELKQVMRQADKQFSDILTKIGNGLKLTADETKLIESRFFTKEDLSKEDTGGAVRLFHRNIDVTSYNNEALRNIDGLDCTADDTFVGYKTAEQLATARIKLYKMSLAETAGLQYTTKFCPGMPYMVTTNVNVEDGIVNGAIGDLMYVEEGVDDSEDRIMRLSIKFETRRSGSLRERGGAYDTHTTRHLQSDWTPIVKRSANIDLGNRIKCKRIQFPVTPANALTIHKSQGGTFDKIVYDYDKSQDQQMVYVGLSRVKSLQGLFLTNSKGDFKFHHAKGCDSPKMRELRNEYKRLQNHRLRTIVDEVGEVLESSGPATTLMTINVQSLRAHKLDITTDPILPKVHFLALSETWLDDHSSEEIEGFTCIIQSKRVGVRSGGVAIYQNTTDPDTTLAVPHTLEVVGNERDQEFGKAEKYGDICAAKVMVMGTEVLLVSVYISPGTTTKQKIWFLARNLIRTAYVDTPMVVTGDFNLDITKEDSADFVGYMREHFMLSLCNDTKKTTTLGGTALDLTFTKNMTAEVTRSNPFQSSPQNSESLLDQHHQISLPFKMNRSLNRSQGAAPTTQDLTVGLIASIVSLAVTMLQQLNGPNRNNAAVLLQAMTPIQDQLVKLLRRLKATRLRHVPRMSLPPAAAATSPRRTAPAIPASPPRAANVTFPTAPGDRTLPTAPFFEYPAGWFDNSQEIPDLSNIQDISLDYGISGEGIDWPRDDNFSIHEDADDSGSFHPTQNSSRLNENATFDTSTAAGPLPNVGSPRSPRSPRRSNVLNQTFQQRPGTSVPYQIRESSNWRNHDGSLSQVSRTVSGPDVSLVRDLETSLSPFQSSR</sequence>
<dbReference type="HOGENOM" id="CLU_001055_0_0_1"/>
<dbReference type="InterPro" id="IPR025476">
    <property type="entry name" value="Helitron_helicase-like"/>
</dbReference>
<dbReference type="OMA" id="HRANIDI"/>
<dbReference type="PANTHER" id="PTHR47642:SF5">
    <property type="entry name" value="ATP-DEPENDENT DNA HELICASE"/>
    <property type="match status" value="1"/>
</dbReference>
<dbReference type="GO" id="GO:0016787">
    <property type="term" value="F:hydrolase activity"/>
    <property type="evidence" value="ECO:0007669"/>
    <property type="project" value="UniProtKB-KW"/>
</dbReference>
<keyword evidence="1" id="KW-0227">DNA damage</keyword>
<dbReference type="PANTHER" id="PTHR47642">
    <property type="entry name" value="ATP-DEPENDENT DNA HELICASE"/>
    <property type="match status" value="1"/>
</dbReference>
<dbReference type="Proteomes" id="UP000002320">
    <property type="component" value="Unassembled WGS sequence"/>
</dbReference>
<proteinExistence type="inferred from homology"/>
<keyword evidence="1" id="KW-0547">Nucleotide-binding</keyword>
<dbReference type="GO" id="GO:0006310">
    <property type="term" value="P:DNA recombination"/>
    <property type="evidence" value="ECO:0007669"/>
    <property type="project" value="UniProtKB-KW"/>
</dbReference>
<dbReference type="KEGG" id="cqu:CpipJ_CPIJ013371"/>
<dbReference type="EC" id="5.6.2.3" evidence="1"/>
<keyword evidence="1" id="KW-0234">DNA repair</keyword>
<keyword evidence="1" id="KW-0233">DNA recombination</keyword>
<feature type="compositionally biased region" description="Acidic residues" evidence="2">
    <location>
        <begin position="41"/>
        <end position="66"/>
    </location>
</feature>
<dbReference type="SUPFAM" id="SSF56219">
    <property type="entry name" value="DNase I-like"/>
    <property type="match status" value="1"/>
</dbReference>
<keyword evidence="1" id="KW-0067">ATP-binding</keyword>